<dbReference type="GO" id="GO:0002100">
    <property type="term" value="P:tRNA wobble adenosine to inosine editing"/>
    <property type="evidence" value="ECO:0007669"/>
    <property type="project" value="UniProtKB-UniRule"/>
</dbReference>
<organism evidence="10 11">
    <name type="scientific">Enterococcus asini</name>
    <dbReference type="NCBI Taxonomy" id="57732"/>
    <lineage>
        <taxon>Bacteria</taxon>
        <taxon>Bacillati</taxon>
        <taxon>Bacillota</taxon>
        <taxon>Bacilli</taxon>
        <taxon>Lactobacillales</taxon>
        <taxon>Enterococcaceae</taxon>
        <taxon>Enterococcus</taxon>
    </lineage>
</organism>
<comment type="function">
    <text evidence="8">Catalyzes the deamination of adenosine to inosine at the wobble position 34 of tRNA(Arg2).</text>
</comment>
<accession>A0AAW8TTG2</accession>
<keyword evidence="5 8" id="KW-0378">Hydrolase</keyword>
<evidence type="ECO:0000256" key="5">
    <source>
        <dbReference type="ARBA" id="ARBA00022801"/>
    </source>
</evidence>
<dbReference type="InterPro" id="IPR002125">
    <property type="entry name" value="CMP_dCMP_dom"/>
</dbReference>
<dbReference type="NCBIfam" id="NF008113">
    <property type="entry name" value="PRK10860.1"/>
    <property type="match status" value="1"/>
</dbReference>
<dbReference type="HAMAP" id="MF_00972">
    <property type="entry name" value="tRNA_aden_deaminase"/>
    <property type="match status" value="1"/>
</dbReference>
<dbReference type="EMBL" id="JARQBJ010000001">
    <property type="protein sequence ID" value="MDT2808979.1"/>
    <property type="molecule type" value="Genomic_DNA"/>
</dbReference>
<evidence type="ECO:0000256" key="1">
    <source>
        <dbReference type="ARBA" id="ARBA00010669"/>
    </source>
</evidence>
<evidence type="ECO:0000256" key="2">
    <source>
        <dbReference type="ARBA" id="ARBA00011738"/>
    </source>
</evidence>
<dbReference type="AlphaFoldDB" id="A0AAW8TTG2"/>
<dbReference type="PANTHER" id="PTHR11079:SF202">
    <property type="entry name" value="TRNA-SPECIFIC ADENOSINE DEAMINASE"/>
    <property type="match status" value="1"/>
</dbReference>
<comment type="subunit">
    <text evidence="2 8">Homodimer.</text>
</comment>
<dbReference type="GO" id="GO:0052717">
    <property type="term" value="F:tRNA-specific adenosine-34 deaminase activity"/>
    <property type="evidence" value="ECO:0007669"/>
    <property type="project" value="UniProtKB-UniRule"/>
</dbReference>
<comment type="catalytic activity">
    <reaction evidence="7 8">
        <text>adenosine(34) in tRNA + H2O + H(+) = inosine(34) in tRNA + NH4(+)</text>
        <dbReference type="Rhea" id="RHEA:43168"/>
        <dbReference type="Rhea" id="RHEA-COMP:10373"/>
        <dbReference type="Rhea" id="RHEA-COMP:10374"/>
        <dbReference type="ChEBI" id="CHEBI:15377"/>
        <dbReference type="ChEBI" id="CHEBI:15378"/>
        <dbReference type="ChEBI" id="CHEBI:28938"/>
        <dbReference type="ChEBI" id="CHEBI:74411"/>
        <dbReference type="ChEBI" id="CHEBI:82852"/>
        <dbReference type="EC" id="3.5.4.33"/>
    </reaction>
</comment>
<dbReference type="PROSITE" id="PS00903">
    <property type="entry name" value="CYT_DCMP_DEAMINASES_1"/>
    <property type="match status" value="1"/>
</dbReference>
<evidence type="ECO:0000256" key="7">
    <source>
        <dbReference type="ARBA" id="ARBA00048045"/>
    </source>
</evidence>
<evidence type="ECO:0000256" key="6">
    <source>
        <dbReference type="ARBA" id="ARBA00022833"/>
    </source>
</evidence>
<dbReference type="InterPro" id="IPR028883">
    <property type="entry name" value="tRNA_aden_deaminase"/>
</dbReference>
<dbReference type="PANTHER" id="PTHR11079">
    <property type="entry name" value="CYTOSINE DEAMINASE FAMILY MEMBER"/>
    <property type="match status" value="1"/>
</dbReference>
<dbReference type="SUPFAM" id="SSF53927">
    <property type="entry name" value="Cytidine deaminase-like"/>
    <property type="match status" value="1"/>
</dbReference>
<dbReference type="RefSeq" id="WP_010754365.1">
    <property type="nucleotide sequence ID" value="NZ_JAQESC010000001.1"/>
</dbReference>
<dbReference type="GO" id="GO:0008270">
    <property type="term" value="F:zinc ion binding"/>
    <property type="evidence" value="ECO:0007669"/>
    <property type="project" value="UniProtKB-UniRule"/>
</dbReference>
<keyword evidence="6 8" id="KW-0862">Zinc</keyword>
<reference evidence="10" key="1">
    <citation type="submission" date="2023-03" db="EMBL/GenBank/DDBJ databases">
        <authorList>
            <person name="Shen W."/>
            <person name="Cai J."/>
        </authorList>
    </citation>
    <scope>NUCLEOTIDE SEQUENCE</scope>
    <source>
        <strain evidence="10">B226-2</strain>
    </source>
</reference>
<feature type="domain" description="CMP/dCMP-type deaminase" evidence="9">
    <location>
        <begin position="10"/>
        <end position="121"/>
    </location>
</feature>
<dbReference type="GeneID" id="78365040"/>
<name>A0AAW8TTG2_9ENTE</name>
<keyword evidence="3 8" id="KW-0819">tRNA processing</keyword>
<feature type="binding site" evidence="8">
    <location>
        <position position="61"/>
    </location>
    <ligand>
        <name>Zn(2+)</name>
        <dbReference type="ChEBI" id="CHEBI:29105"/>
        <note>catalytic</note>
    </ligand>
</feature>
<evidence type="ECO:0000256" key="3">
    <source>
        <dbReference type="ARBA" id="ARBA00022694"/>
    </source>
</evidence>
<comment type="cofactor">
    <cofactor evidence="8">
        <name>Zn(2+)</name>
        <dbReference type="ChEBI" id="CHEBI:29105"/>
    </cofactor>
    <text evidence="8">Binds 1 zinc ion per subunit.</text>
</comment>
<dbReference type="Pfam" id="PF00383">
    <property type="entry name" value="dCMP_cyt_deam_1"/>
    <property type="match status" value="1"/>
</dbReference>
<evidence type="ECO:0000313" key="11">
    <source>
        <dbReference type="Proteomes" id="UP001256711"/>
    </source>
</evidence>
<evidence type="ECO:0000256" key="8">
    <source>
        <dbReference type="HAMAP-Rule" id="MF_00972"/>
    </source>
</evidence>
<dbReference type="CDD" id="cd01285">
    <property type="entry name" value="nucleoside_deaminase"/>
    <property type="match status" value="1"/>
</dbReference>
<evidence type="ECO:0000259" key="9">
    <source>
        <dbReference type="PROSITE" id="PS51747"/>
    </source>
</evidence>
<dbReference type="Gene3D" id="3.40.140.10">
    <property type="entry name" value="Cytidine Deaminase, domain 2"/>
    <property type="match status" value="1"/>
</dbReference>
<sequence>MEKSSTLTQAQKESFMRLALLEAQKAGAQGEVPIGCVVVLDGEVIGRGHNLREHSQDATAHAELFAIKAACANLESWRLEQSQLFVTLEPCPMCSGAMQLARVEECYFGAYDPKGGAGGTLLNLLEDQRFNHWAYVEGGILEAECGQLLTDFFRQLRAEKKRRKQALKAQQALEIEAGEE</sequence>
<dbReference type="InterPro" id="IPR016192">
    <property type="entry name" value="APOBEC/CMP_deaminase_Zn-bd"/>
</dbReference>
<keyword evidence="4 8" id="KW-0479">Metal-binding</keyword>
<proteinExistence type="inferred from homology"/>
<dbReference type="InterPro" id="IPR016193">
    <property type="entry name" value="Cytidine_deaminase-like"/>
</dbReference>
<protein>
    <recommendedName>
        <fullName evidence="8">tRNA-specific adenosine deaminase</fullName>
        <ecNumber evidence="8">3.5.4.33</ecNumber>
    </recommendedName>
</protein>
<dbReference type="PROSITE" id="PS51747">
    <property type="entry name" value="CYT_DCMP_DEAMINASES_2"/>
    <property type="match status" value="1"/>
</dbReference>
<feature type="binding site" evidence="8">
    <location>
        <position position="94"/>
    </location>
    <ligand>
        <name>Zn(2+)</name>
        <dbReference type="ChEBI" id="CHEBI:29105"/>
        <note>catalytic</note>
    </ligand>
</feature>
<feature type="binding site" evidence="8">
    <location>
        <position position="91"/>
    </location>
    <ligand>
        <name>Zn(2+)</name>
        <dbReference type="ChEBI" id="CHEBI:29105"/>
        <note>catalytic</note>
    </ligand>
</feature>
<gene>
    <name evidence="8 10" type="primary">tadA</name>
    <name evidence="10" type="ORF">P7H43_00490</name>
</gene>
<dbReference type="EC" id="3.5.4.33" evidence="8"/>
<feature type="active site" description="Proton donor" evidence="8">
    <location>
        <position position="63"/>
    </location>
</feature>
<comment type="caution">
    <text evidence="10">The sequence shown here is derived from an EMBL/GenBank/DDBJ whole genome shotgun (WGS) entry which is preliminary data.</text>
</comment>
<evidence type="ECO:0000313" key="10">
    <source>
        <dbReference type="EMBL" id="MDT2808979.1"/>
    </source>
</evidence>
<dbReference type="FunFam" id="3.40.140.10:FF:000005">
    <property type="entry name" value="tRNA-specific adenosine deaminase"/>
    <property type="match status" value="1"/>
</dbReference>
<comment type="similarity">
    <text evidence="1">Belongs to the cytidine and deoxycytidylate deaminase family. ADAT2 subfamily.</text>
</comment>
<dbReference type="Proteomes" id="UP001256711">
    <property type="component" value="Unassembled WGS sequence"/>
</dbReference>
<evidence type="ECO:0000256" key="4">
    <source>
        <dbReference type="ARBA" id="ARBA00022723"/>
    </source>
</evidence>